<dbReference type="Gene3D" id="1.10.10.10">
    <property type="entry name" value="Winged helix-like DNA-binding domain superfamily/Winged helix DNA-binding domain"/>
    <property type="match status" value="2"/>
</dbReference>
<dbReference type="InterPro" id="IPR053924">
    <property type="entry name" value="RecX_HTH_2nd"/>
</dbReference>
<accession>A0A7I9UZ20</accession>
<keyword evidence="10" id="KW-1185">Reference proteome</keyword>
<evidence type="ECO:0000313" key="10">
    <source>
        <dbReference type="Proteomes" id="UP000444980"/>
    </source>
</evidence>
<evidence type="ECO:0000256" key="4">
    <source>
        <dbReference type="ARBA" id="ARBA00022490"/>
    </source>
</evidence>
<comment type="similarity">
    <text evidence="2 5">Belongs to the RecX family.</text>
</comment>
<dbReference type="Pfam" id="PF02631">
    <property type="entry name" value="RecX_HTH2"/>
    <property type="match status" value="1"/>
</dbReference>
<evidence type="ECO:0000313" key="9">
    <source>
        <dbReference type="EMBL" id="GED98172.1"/>
    </source>
</evidence>
<dbReference type="InterPro" id="IPR003783">
    <property type="entry name" value="Regulatory_RecX"/>
</dbReference>
<comment type="function">
    <text evidence="5">Modulates RecA activity.</text>
</comment>
<dbReference type="Proteomes" id="UP000444980">
    <property type="component" value="Unassembled WGS sequence"/>
</dbReference>
<dbReference type="Pfam" id="PF21982">
    <property type="entry name" value="RecX_HTH1"/>
    <property type="match status" value="1"/>
</dbReference>
<dbReference type="AlphaFoldDB" id="A0A7I9UZ20"/>
<evidence type="ECO:0000256" key="6">
    <source>
        <dbReference type="SAM" id="MobiDB-lite"/>
    </source>
</evidence>
<reference evidence="10" key="1">
    <citation type="submission" date="2019-06" db="EMBL/GenBank/DDBJ databases">
        <title>Gordonia isolated from sludge of a wastewater treatment plant.</title>
        <authorList>
            <person name="Tamura T."/>
            <person name="Aoyama K."/>
            <person name="Kang Y."/>
            <person name="Saito S."/>
            <person name="Akiyama N."/>
            <person name="Yazawa K."/>
            <person name="Gonoi T."/>
            <person name="Mikami Y."/>
        </authorList>
    </citation>
    <scope>NUCLEOTIDE SEQUENCE [LARGE SCALE GENOMIC DNA]</scope>
    <source>
        <strain evidence="10">NBRC 107697</strain>
    </source>
</reference>
<evidence type="ECO:0000256" key="5">
    <source>
        <dbReference type="HAMAP-Rule" id="MF_01114"/>
    </source>
</evidence>
<protein>
    <recommendedName>
        <fullName evidence="3 5">Regulatory protein RecX</fullName>
    </recommendedName>
</protein>
<evidence type="ECO:0000259" key="8">
    <source>
        <dbReference type="Pfam" id="PF21982"/>
    </source>
</evidence>
<sequence length="183" mass="20647">MSSEDEAPGTRADRSAGDPESGRRASAWDAALRLLGVRARSRSEMLDRLTRRGFSADEVEAVMARLDKHALLDDEAFAREWVHSRGEYSRRGSVGLRHELRAKGIDEAVVAAVLTDVDPDDEYRRARELVERKLATSTADLSERTVRDSLMRRLSGMLIRRGFPQGIAYDVVREQLREHSQRG</sequence>
<feature type="region of interest" description="Disordered" evidence="6">
    <location>
        <begin position="1"/>
        <end position="25"/>
    </location>
</feature>
<dbReference type="PANTHER" id="PTHR33602">
    <property type="entry name" value="REGULATORY PROTEIN RECX FAMILY PROTEIN"/>
    <property type="match status" value="1"/>
</dbReference>
<dbReference type="GO" id="GO:0006282">
    <property type="term" value="P:regulation of DNA repair"/>
    <property type="evidence" value="ECO:0007669"/>
    <property type="project" value="UniProtKB-UniRule"/>
</dbReference>
<evidence type="ECO:0000259" key="7">
    <source>
        <dbReference type="Pfam" id="PF02631"/>
    </source>
</evidence>
<dbReference type="RefSeq" id="WP_161927390.1">
    <property type="nucleotide sequence ID" value="NZ_BJOU01000001.1"/>
</dbReference>
<dbReference type="HAMAP" id="MF_01114">
    <property type="entry name" value="RecX"/>
    <property type="match status" value="1"/>
</dbReference>
<dbReference type="GO" id="GO:0005737">
    <property type="term" value="C:cytoplasm"/>
    <property type="evidence" value="ECO:0007669"/>
    <property type="project" value="UniProtKB-SubCell"/>
</dbReference>
<proteinExistence type="inferred from homology"/>
<evidence type="ECO:0000256" key="1">
    <source>
        <dbReference type="ARBA" id="ARBA00004496"/>
    </source>
</evidence>
<dbReference type="OrthoDB" id="5244465at2"/>
<dbReference type="InterPro" id="IPR036388">
    <property type="entry name" value="WH-like_DNA-bd_sf"/>
</dbReference>
<feature type="domain" description="RecX first three-helical" evidence="8">
    <location>
        <begin position="27"/>
        <end position="66"/>
    </location>
</feature>
<keyword evidence="4 5" id="KW-0963">Cytoplasm</keyword>
<name>A0A7I9UZ20_9ACTN</name>
<gene>
    <name evidence="5 9" type="primary">recX</name>
    <name evidence="9" type="ORF">nbrc107697_22110</name>
</gene>
<dbReference type="InterPro" id="IPR053926">
    <property type="entry name" value="RecX_HTH_1st"/>
</dbReference>
<dbReference type="EMBL" id="BJOU01000001">
    <property type="protein sequence ID" value="GED98172.1"/>
    <property type="molecule type" value="Genomic_DNA"/>
</dbReference>
<feature type="compositionally biased region" description="Basic and acidic residues" evidence="6">
    <location>
        <begin position="11"/>
        <end position="23"/>
    </location>
</feature>
<comment type="subcellular location">
    <subcellularLocation>
        <location evidence="1 5">Cytoplasm</location>
    </subcellularLocation>
</comment>
<feature type="domain" description="RecX second three-helical" evidence="7">
    <location>
        <begin position="73"/>
        <end position="114"/>
    </location>
</feature>
<evidence type="ECO:0000256" key="3">
    <source>
        <dbReference type="ARBA" id="ARBA00018111"/>
    </source>
</evidence>
<dbReference type="PANTHER" id="PTHR33602:SF1">
    <property type="entry name" value="REGULATORY PROTEIN RECX FAMILY PROTEIN"/>
    <property type="match status" value="1"/>
</dbReference>
<evidence type="ECO:0000256" key="2">
    <source>
        <dbReference type="ARBA" id="ARBA00009695"/>
    </source>
</evidence>
<organism evidence="9 10">
    <name type="scientific">Gordonia crocea</name>
    <dbReference type="NCBI Taxonomy" id="589162"/>
    <lineage>
        <taxon>Bacteria</taxon>
        <taxon>Bacillati</taxon>
        <taxon>Actinomycetota</taxon>
        <taxon>Actinomycetes</taxon>
        <taxon>Mycobacteriales</taxon>
        <taxon>Gordoniaceae</taxon>
        <taxon>Gordonia</taxon>
    </lineage>
</organism>
<comment type="caution">
    <text evidence="9">The sequence shown here is derived from an EMBL/GenBank/DDBJ whole genome shotgun (WGS) entry which is preliminary data.</text>
</comment>